<dbReference type="AlphaFoldDB" id="A0A4U3KUP1"/>
<organism evidence="1 2">
    <name type="scientific">Ilyomonas limi</name>
    <dbReference type="NCBI Taxonomy" id="2575867"/>
    <lineage>
        <taxon>Bacteria</taxon>
        <taxon>Pseudomonadati</taxon>
        <taxon>Bacteroidota</taxon>
        <taxon>Chitinophagia</taxon>
        <taxon>Chitinophagales</taxon>
        <taxon>Chitinophagaceae</taxon>
        <taxon>Ilyomonas</taxon>
    </lineage>
</organism>
<gene>
    <name evidence="1" type="ORF">FC093_18175</name>
</gene>
<dbReference type="RefSeq" id="WP_137263234.1">
    <property type="nucleotide sequence ID" value="NZ_SZQL01000016.1"/>
</dbReference>
<accession>A0A4U3KUP1</accession>
<reference evidence="1 2" key="1">
    <citation type="submission" date="2019-05" db="EMBL/GenBank/DDBJ databases">
        <title>Panacibacter sp. strain 17mud1-8 Genome sequencing and assembly.</title>
        <authorList>
            <person name="Chhetri G."/>
        </authorList>
    </citation>
    <scope>NUCLEOTIDE SEQUENCE [LARGE SCALE GENOMIC DNA]</scope>
    <source>
        <strain evidence="1 2">17mud1-8</strain>
    </source>
</reference>
<dbReference type="EMBL" id="SZQL01000016">
    <property type="protein sequence ID" value="TKK66178.1"/>
    <property type="molecule type" value="Genomic_DNA"/>
</dbReference>
<dbReference type="Proteomes" id="UP000305848">
    <property type="component" value="Unassembled WGS sequence"/>
</dbReference>
<proteinExistence type="predicted"/>
<comment type="caution">
    <text evidence="1">The sequence shown here is derived from an EMBL/GenBank/DDBJ whole genome shotgun (WGS) entry which is preliminary data.</text>
</comment>
<keyword evidence="2" id="KW-1185">Reference proteome</keyword>
<evidence type="ECO:0000313" key="2">
    <source>
        <dbReference type="Proteomes" id="UP000305848"/>
    </source>
</evidence>
<sequence length="140" mass="16506">MADLQAELQKLVDTLQEKQKAYDTYLDASKKHNDIILALAERQPIDITDFEEAEDLYNEMTLSEKTYRIQNEVFKLSRQDVIAKLAPVQNIKIKFTHVNEKNDKETTDYYVWLKFNAENPNESQLVLQRLDDETHEPLLF</sequence>
<protein>
    <submittedName>
        <fullName evidence="1">Uncharacterized protein</fullName>
    </submittedName>
</protein>
<evidence type="ECO:0000313" key="1">
    <source>
        <dbReference type="EMBL" id="TKK66178.1"/>
    </source>
</evidence>
<name>A0A4U3KUP1_9BACT</name>